<organism evidence="2 3">
    <name type="scientific">Angomonas deanei</name>
    <dbReference type="NCBI Taxonomy" id="59799"/>
    <lineage>
        <taxon>Eukaryota</taxon>
        <taxon>Discoba</taxon>
        <taxon>Euglenozoa</taxon>
        <taxon>Kinetoplastea</taxon>
        <taxon>Metakinetoplastina</taxon>
        <taxon>Trypanosomatida</taxon>
        <taxon>Trypanosomatidae</taxon>
        <taxon>Strigomonadinae</taxon>
        <taxon>Angomonas</taxon>
    </lineage>
</organism>
<evidence type="ECO:0000313" key="3">
    <source>
        <dbReference type="Proteomes" id="UP000515908"/>
    </source>
</evidence>
<sequence length="105" mass="11721">MGYEPHLGLRALEHTTALIIASLVSYLLQELTQPNKQGNGTEGSEEERVPLTLPYEEEVVRTTPQLPPYQNHARHALNRSPEPKPVQTSGEANNNNNNNDPEQLI</sequence>
<dbReference type="VEuPathDB" id="TriTrypDB:ADEAN_000771300"/>
<protein>
    <submittedName>
        <fullName evidence="2">Uncharacterized protein</fullName>
    </submittedName>
</protein>
<evidence type="ECO:0000313" key="2">
    <source>
        <dbReference type="EMBL" id="CAD2220198.1"/>
    </source>
</evidence>
<keyword evidence="3" id="KW-1185">Reference proteome</keyword>
<reference evidence="2 3" key="1">
    <citation type="submission" date="2020-08" db="EMBL/GenBank/DDBJ databases">
        <authorList>
            <person name="Newling K."/>
            <person name="Davey J."/>
            <person name="Forrester S."/>
        </authorList>
    </citation>
    <scope>NUCLEOTIDE SEQUENCE [LARGE SCALE GENOMIC DNA]</scope>
    <source>
        <strain evidence="3">Crithidia deanei Carvalho (ATCC PRA-265)</strain>
    </source>
</reference>
<feature type="region of interest" description="Disordered" evidence="1">
    <location>
        <begin position="33"/>
        <end position="105"/>
    </location>
</feature>
<gene>
    <name evidence="2" type="ORF">ADEAN_000771300</name>
</gene>
<proteinExistence type="predicted"/>
<name>A0A7G2CK07_9TRYP</name>
<evidence type="ECO:0000256" key="1">
    <source>
        <dbReference type="SAM" id="MobiDB-lite"/>
    </source>
</evidence>
<dbReference type="EMBL" id="LR877160">
    <property type="protein sequence ID" value="CAD2220198.1"/>
    <property type="molecule type" value="Genomic_DNA"/>
</dbReference>
<dbReference type="Proteomes" id="UP000515908">
    <property type="component" value="Chromosome 16"/>
</dbReference>
<accession>A0A7G2CK07</accession>
<dbReference type="AlphaFoldDB" id="A0A7G2CK07"/>